<dbReference type="AlphaFoldDB" id="A0A8J5MK14"/>
<keyword evidence="1" id="KW-1015">Disulfide bond</keyword>
<feature type="domain" description="Peptidase S1" evidence="4">
    <location>
        <begin position="128"/>
        <end position="332"/>
    </location>
</feature>
<dbReference type="PANTHER" id="PTHR24252:SF7">
    <property type="entry name" value="HYALIN"/>
    <property type="match status" value="1"/>
</dbReference>
<comment type="similarity">
    <text evidence="2">Belongs to the peptidase S1 family. CLIP subfamily.</text>
</comment>
<organism evidence="5 6">
    <name type="scientific">Homarus americanus</name>
    <name type="common">American lobster</name>
    <dbReference type="NCBI Taxonomy" id="6706"/>
    <lineage>
        <taxon>Eukaryota</taxon>
        <taxon>Metazoa</taxon>
        <taxon>Ecdysozoa</taxon>
        <taxon>Arthropoda</taxon>
        <taxon>Crustacea</taxon>
        <taxon>Multicrustacea</taxon>
        <taxon>Malacostraca</taxon>
        <taxon>Eumalacostraca</taxon>
        <taxon>Eucarida</taxon>
        <taxon>Decapoda</taxon>
        <taxon>Pleocyemata</taxon>
        <taxon>Astacidea</taxon>
        <taxon>Nephropoidea</taxon>
        <taxon>Nephropidae</taxon>
        <taxon>Homarus</taxon>
    </lineage>
</organism>
<keyword evidence="6" id="KW-1185">Reference proteome</keyword>
<dbReference type="InterPro" id="IPR043504">
    <property type="entry name" value="Peptidase_S1_PA_chymotrypsin"/>
</dbReference>
<dbReference type="Proteomes" id="UP000747542">
    <property type="component" value="Unassembled WGS sequence"/>
</dbReference>
<dbReference type="GO" id="GO:0004252">
    <property type="term" value="F:serine-type endopeptidase activity"/>
    <property type="evidence" value="ECO:0007669"/>
    <property type="project" value="InterPro"/>
</dbReference>
<name>A0A8J5MK14_HOMAM</name>
<dbReference type="CDD" id="cd00190">
    <property type="entry name" value="Tryp_SPc"/>
    <property type="match status" value="1"/>
</dbReference>
<dbReference type="Gene3D" id="2.40.10.10">
    <property type="entry name" value="Trypsin-like serine proteases"/>
    <property type="match status" value="2"/>
</dbReference>
<keyword evidence="3" id="KW-0720">Serine protease</keyword>
<proteinExistence type="inferred from homology"/>
<dbReference type="SMART" id="SM00020">
    <property type="entry name" value="Tryp_SPc"/>
    <property type="match status" value="1"/>
</dbReference>
<reference evidence="5" key="1">
    <citation type="journal article" date="2021" name="Sci. Adv.">
        <title>The American lobster genome reveals insights on longevity, neural, and immune adaptations.</title>
        <authorList>
            <person name="Polinski J.M."/>
            <person name="Zimin A.V."/>
            <person name="Clark K.F."/>
            <person name="Kohn A.B."/>
            <person name="Sadowski N."/>
            <person name="Timp W."/>
            <person name="Ptitsyn A."/>
            <person name="Khanna P."/>
            <person name="Romanova D.Y."/>
            <person name="Williams P."/>
            <person name="Greenwood S.J."/>
            <person name="Moroz L.L."/>
            <person name="Walt D.R."/>
            <person name="Bodnar A.G."/>
        </authorList>
    </citation>
    <scope>NUCLEOTIDE SEQUENCE</scope>
    <source>
        <strain evidence="5">GMGI-L3</strain>
    </source>
</reference>
<dbReference type="PRINTS" id="PR00722">
    <property type="entry name" value="CHYMOTRYPSIN"/>
</dbReference>
<dbReference type="InterPro" id="IPR018114">
    <property type="entry name" value="TRYPSIN_HIS"/>
</dbReference>
<dbReference type="InterPro" id="IPR009003">
    <property type="entry name" value="Peptidase_S1_PA"/>
</dbReference>
<evidence type="ECO:0000313" key="5">
    <source>
        <dbReference type="EMBL" id="KAG7154279.1"/>
    </source>
</evidence>
<comment type="caution">
    <text evidence="5">The sequence shown here is derived from an EMBL/GenBank/DDBJ whole genome shotgun (WGS) entry which is preliminary data.</text>
</comment>
<evidence type="ECO:0000256" key="3">
    <source>
        <dbReference type="RuleBase" id="RU363034"/>
    </source>
</evidence>
<dbReference type="PANTHER" id="PTHR24252">
    <property type="entry name" value="ACROSIN-RELATED"/>
    <property type="match status" value="1"/>
</dbReference>
<dbReference type="PROSITE" id="PS00135">
    <property type="entry name" value="TRYPSIN_SER"/>
    <property type="match status" value="1"/>
</dbReference>
<keyword evidence="3" id="KW-0378">Hydrolase</keyword>
<keyword evidence="3" id="KW-0645">Protease</keyword>
<sequence length="339" mass="36676">MFSGPRDSQVRAKCTTFQVPRSKLCSGAALHVSAPGSATKRLCGRRSNVMIDRRSQSLTLTNHPQRHTSNLFTCDLYLVSPPNSRVKCKCGAENLQGSIRQLGGSWAAEGGDGDELPAQISKMGGVKIVGGKETRVGQYPWMGGLAWRNMKRVFCGVVVVTDRHVLTAAHCVDEYQRVDVGDLAVLTLDRPLPFGQLLQVSMSPVCLPERDSGSWSDHNATVMGWGTTDANSHQLPHKLQATVVHIMSNRECRTTTGYGIYINHKLLCAGLPQGGSDACLGDSGGPLTVQGEGGHHTLVGTVSFGRSCGVSRWPGVYTRTTAYVSWIMEHIKDGLRCDQ</sequence>
<evidence type="ECO:0000313" key="6">
    <source>
        <dbReference type="Proteomes" id="UP000747542"/>
    </source>
</evidence>
<evidence type="ECO:0000256" key="2">
    <source>
        <dbReference type="ARBA" id="ARBA00024195"/>
    </source>
</evidence>
<evidence type="ECO:0000256" key="1">
    <source>
        <dbReference type="ARBA" id="ARBA00023157"/>
    </source>
</evidence>
<dbReference type="PROSITE" id="PS00134">
    <property type="entry name" value="TRYPSIN_HIS"/>
    <property type="match status" value="1"/>
</dbReference>
<dbReference type="SUPFAM" id="SSF50494">
    <property type="entry name" value="Trypsin-like serine proteases"/>
    <property type="match status" value="1"/>
</dbReference>
<dbReference type="PROSITE" id="PS50240">
    <property type="entry name" value="TRYPSIN_DOM"/>
    <property type="match status" value="1"/>
</dbReference>
<dbReference type="Pfam" id="PF00089">
    <property type="entry name" value="Trypsin"/>
    <property type="match status" value="2"/>
</dbReference>
<gene>
    <name evidence="5" type="primary">Pce-L11</name>
    <name evidence="5" type="ORF">Hamer_G022120</name>
</gene>
<dbReference type="InterPro" id="IPR001254">
    <property type="entry name" value="Trypsin_dom"/>
</dbReference>
<dbReference type="InterPro" id="IPR033116">
    <property type="entry name" value="TRYPSIN_SER"/>
</dbReference>
<dbReference type="InterPro" id="IPR001314">
    <property type="entry name" value="Peptidase_S1A"/>
</dbReference>
<dbReference type="FunFam" id="2.40.10.10:FF:000002">
    <property type="entry name" value="Transmembrane protease serine"/>
    <property type="match status" value="1"/>
</dbReference>
<dbReference type="GO" id="GO:0006508">
    <property type="term" value="P:proteolysis"/>
    <property type="evidence" value="ECO:0007669"/>
    <property type="project" value="UniProtKB-KW"/>
</dbReference>
<dbReference type="EMBL" id="JAHLQT010044612">
    <property type="protein sequence ID" value="KAG7154279.1"/>
    <property type="molecule type" value="Genomic_DNA"/>
</dbReference>
<evidence type="ECO:0000259" key="4">
    <source>
        <dbReference type="PROSITE" id="PS50240"/>
    </source>
</evidence>
<accession>A0A8J5MK14</accession>
<protein>
    <submittedName>
        <fullName evidence="5">Proclotting enzyme-like 11</fullName>
    </submittedName>
</protein>